<comment type="caution">
    <text evidence="1">The sequence shown here is derived from an EMBL/GenBank/DDBJ whole genome shotgun (WGS) entry which is preliminary data.</text>
</comment>
<proteinExistence type="predicted"/>
<dbReference type="RefSeq" id="WP_311706592.1">
    <property type="nucleotide sequence ID" value="NZ_JAVREL010000014.1"/>
</dbReference>
<accession>A0ABU2MUY8</accession>
<evidence type="ECO:0000313" key="2">
    <source>
        <dbReference type="Proteomes" id="UP001183246"/>
    </source>
</evidence>
<reference evidence="2" key="1">
    <citation type="submission" date="2023-07" db="EMBL/GenBank/DDBJ databases">
        <title>30 novel species of actinomycetes from the DSMZ collection.</title>
        <authorList>
            <person name="Nouioui I."/>
        </authorList>
    </citation>
    <scope>NUCLEOTIDE SEQUENCE [LARGE SCALE GENOMIC DNA]</scope>
    <source>
        <strain evidence="2">DSM 44938</strain>
    </source>
</reference>
<name>A0ABU2MUY8_9ACTN</name>
<sequence length="57" mass="6604">MMTDGRYDDDIVPRVYTGSANFTHLENSDDSQLRVMGRTVHDAYLSWFYDLRAACRA</sequence>
<evidence type="ECO:0000313" key="1">
    <source>
        <dbReference type="EMBL" id="MDT0345461.1"/>
    </source>
</evidence>
<gene>
    <name evidence="1" type="ORF">RM590_23075</name>
</gene>
<keyword evidence="2" id="KW-1185">Reference proteome</keyword>
<dbReference type="EMBL" id="JAVREL010000014">
    <property type="protein sequence ID" value="MDT0345461.1"/>
    <property type="molecule type" value="Genomic_DNA"/>
</dbReference>
<evidence type="ECO:0008006" key="3">
    <source>
        <dbReference type="Google" id="ProtNLM"/>
    </source>
</evidence>
<dbReference type="Proteomes" id="UP001183246">
    <property type="component" value="Unassembled WGS sequence"/>
</dbReference>
<organism evidence="1 2">
    <name type="scientific">Streptomyces litchfieldiae</name>
    <dbReference type="NCBI Taxonomy" id="3075543"/>
    <lineage>
        <taxon>Bacteria</taxon>
        <taxon>Bacillati</taxon>
        <taxon>Actinomycetota</taxon>
        <taxon>Actinomycetes</taxon>
        <taxon>Kitasatosporales</taxon>
        <taxon>Streptomycetaceae</taxon>
        <taxon>Streptomyces</taxon>
    </lineage>
</organism>
<protein>
    <recommendedName>
        <fullName evidence="3">Phospholipase D-like domain-containing protein</fullName>
    </recommendedName>
</protein>